<feature type="compositionally biased region" description="Polar residues" evidence="1">
    <location>
        <begin position="516"/>
        <end position="532"/>
    </location>
</feature>
<sequence>MSSNSLTTIIPNTASFVTHKALAVIYIFYVGLPLKIMSAVVDSIAEAVTPSTPLSPSRSKENDVSSQPRQTTSNGDLKSDDPSPDNTLVNTTSSSEWTRVGTPPANRSASSGNRRVSISAASPLITTYHSGSNRHLYQYEEEEFQLSGSENEDEPLIIPHHSINFDNTFESNATSGTDANASANSTSAPDISLGSQSIPFPLRQRGIQADAHSTPSRPSAQSFAPKYRNTATPPVVIRPTNTVQGIRPATSTFTTMTATSVISGGDDYEYNLLSSWRREQLKTTRTAKLMAGTTPRPIPTLHGPLSLPYARNPSGVDATVADESAYLSHVFGLRAAGGMTISDSGFNAARKISAGTQSSGTTNSRSTSGSSGFGNTTRSSQNKSGVTEGSSYSSIGGTHYTRPVVIRDPYQNIGIKIKGVPPKEGPTVPIKKDVINENKENIDPASSGILRRRASETSLLEPKLGEAVIGPSRSQVNLREMTTLSPIPGSPAENAFRDPFRVLYDRAISSSEHDNSVGQANQAEDPASTQPVIRSASATGPIQLPTLVPIYFNPSTMAYEVAVPPPGRSAYEDLHINTPQGAVTPQTLKNAQAASNQPSKADTSENWRKKGSDESADQVEKPELATSPPQNSLSADKGAEGEVMTIDSLFEKFHPEEQQIVQGSEPVAAAKTDSKTESGKQSGLRSSKGNPLSPRGTAVDVLGEITGKLNVNATPCSPSKPDKGSAPNRTKTSSPITTKSMPTPSRANSSSARGTPGAGKLLKRGKEGDDETIAATAPAQTKGKGKRRGKSSATAI</sequence>
<dbReference type="EMBL" id="CP144106">
    <property type="protein sequence ID" value="WWC91710.1"/>
    <property type="molecule type" value="Genomic_DNA"/>
</dbReference>
<feature type="region of interest" description="Disordered" evidence="1">
    <location>
        <begin position="511"/>
        <end position="532"/>
    </location>
</feature>
<reference evidence="2 3" key="1">
    <citation type="submission" date="2024-01" db="EMBL/GenBank/DDBJ databases">
        <title>Comparative genomics of Cryptococcus and Kwoniella reveals pathogenesis evolution and contrasting modes of karyotype evolution via chromosome fusion or intercentromeric recombination.</title>
        <authorList>
            <person name="Coelho M.A."/>
            <person name="David-Palma M."/>
            <person name="Shea T."/>
            <person name="Bowers K."/>
            <person name="McGinley-Smith S."/>
            <person name="Mohammad A.W."/>
            <person name="Gnirke A."/>
            <person name="Yurkov A.M."/>
            <person name="Nowrousian M."/>
            <person name="Sun S."/>
            <person name="Cuomo C.A."/>
            <person name="Heitman J."/>
        </authorList>
    </citation>
    <scope>NUCLEOTIDE SEQUENCE [LARGE SCALE GENOMIC DNA]</scope>
    <source>
        <strain evidence="2 3">CBS 6074</strain>
    </source>
</reference>
<feature type="region of interest" description="Disordered" evidence="1">
    <location>
        <begin position="48"/>
        <end position="115"/>
    </location>
</feature>
<feature type="compositionally biased region" description="Polar residues" evidence="1">
    <location>
        <begin position="211"/>
        <end position="222"/>
    </location>
</feature>
<organism evidence="2 3">
    <name type="scientific">Kwoniella dendrophila CBS 6074</name>
    <dbReference type="NCBI Taxonomy" id="1295534"/>
    <lineage>
        <taxon>Eukaryota</taxon>
        <taxon>Fungi</taxon>
        <taxon>Dikarya</taxon>
        <taxon>Basidiomycota</taxon>
        <taxon>Agaricomycotina</taxon>
        <taxon>Tremellomycetes</taxon>
        <taxon>Tremellales</taxon>
        <taxon>Cryptococcaceae</taxon>
        <taxon>Kwoniella</taxon>
    </lineage>
</organism>
<feature type="region of interest" description="Disordered" evidence="1">
    <location>
        <begin position="589"/>
        <end position="640"/>
    </location>
</feature>
<name>A0AAX4K4L7_9TREE</name>
<feature type="compositionally biased region" description="Polar residues" evidence="1">
    <location>
        <begin position="84"/>
        <end position="97"/>
    </location>
</feature>
<evidence type="ECO:0000313" key="2">
    <source>
        <dbReference type="EMBL" id="WWC91710.1"/>
    </source>
</evidence>
<feature type="compositionally biased region" description="Polar residues" evidence="1">
    <location>
        <begin position="64"/>
        <end position="76"/>
    </location>
</feature>
<feature type="compositionally biased region" description="Low complexity" evidence="1">
    <location>
        <begin position="355"/>
        <end position="380"/>
    </location>
</feature>
<dbReference type="GeneID" id="91097325"/>
<feature type="region of interest" description="Disordered" evidence="1">
    <location>
        <begin position="354"/>
        <end position="398"/>
    </location>
</feature>
<feature type="compositionally biased region" description="Polar residues" evidence="1">
    <location>
        <begin position="589"/>
        <end position="601"/>
    </location>
</feature>
<dbReference type="Proteomes" id="UP001355207">
    <property type="component" value="Chromosome 9"/>
</dbReference>
<feature type="compositionally biased region" description="Polar residues" evidence="1">
    <location>
        <begin position="381"/>
        <end position="396"/>
    </location>
</feature>
<dbReference type="AlphaFoldDB" id="A0AAX4K4L7"/>
<proteinExistence type="predicted"/>
<gene>
    <name evidence="2" type="ORF">L201_006656</name>
</gene>
<protein>
    <submittedName>
        <fullName evidence="2">Uncharacterized protein</fullName>
    </submittedName>
</protein>
<feature type="compositionally biased region" description="Polar residues" evidence="1">
    <location>
        <begin position="727"/>
        <end position="753"/>
    </location>
</feature>
<feature type="compositionally biased region" description="Polar residues" evidence="1">
    <location>
        <begin position="679"/>
        <end position="690"/>
    </location>
</feature>
<feature type="region of interest" description="Disordered" evidence="1">
    <location>
        <begin position="168"/>
        <end position="192"/>
    </location>
</feature>
<feature type="region of interest" description="Disordered" evidence="1">
    <location>
        <begin position="208"/>
        <end position="234"/>
    </location>
</feature>
<evidence type="ECO:0000313" key="3">
    <source>
        <dbReference type="Proteomes" id="UP001355207"/>
    </source>
</evidence>
<keyword evidence="3" id="KW-1185">Reference proteome</keyword>
<feature type="compositionally biased region" description="Polar residues" evidence="1">
    <location>
        <begin position="105"/>
        <end position="115"/>
    </location>
</feature>
<feature type="compositionally biased region" description="Basic and acidic residues" evidence="1">
    <location>
        <begin position="602"/>
        <end position="623"/>
    </location>
</feature>
<feature type="compositionally biased region" description="Low complexity" evidence="1">
    <location>
        <begin position="171"/>
        <end position="188"/>
    </location>
</feature>
<evidence type="ECO:0000256" key="1">
    <source>
        <dbReference type="SAM" id="MobiDB-lite"/>
    </source>
</evidence>
<feature type="region of interest" description="Disordered" evidence="1">
    <location>
        <begin position="659"/>
        <end position="796"/>
    </location>
</feature>
<accession>A0AAX4K4L7</accession>
<dbReference type="RefSeq" id="XP_066078472.1">
    <property type="nucleotide sequence ID" value="XM_066222375.1"/>
</dbReference>